<reference evidence="1 2" key="1">
    <citation type="submission" date="2019-07" db="EMBL/GenBank/DDBJ databases">
        <title>Complete genome sequence of bacteriophage infecting Erwinia pyrifoliae.</title>
        <authorList>
            <person name="Kim S.G."/>
            <person name="Park S.C."/>
        </authorList>
    </citation>
    <scope>NUCLEOTIDE SEQUENCE [LARGE SCALE GENOMIC DNA]</scope>
</reference>
<proteinExistence type="predicted"/>
<protein>
    <submittedName>
        <fullName evidence="1">DUF2717 domain-containing protein</fullName>
    </submittedName>
</protein>
<keyword evidence="2" id="KW-1185">Reference proteome</keyword>
<accession>A0A5J6DAF6</accession>
<dbReference type="Proteomes" id="UP000325714">
    <property type="component" value="Segment"/>
</dbReference>
<dbReference type="Pfam" id="PF10911">
    <property type="entry name" value="T7-like_Y65"/>
    <property type="match status" value="1"/>
</dbReference>
<sequence length="81" mass="9221">MLKPIAHVISNPNDFPDVPRLVKEYLQSRFNHSYLVKSGYIRLLKQEGHSEAYIAGVIAGLDKAADIIDEIETRKEQLQEV</sequence>
<evidence type="ECO:0000313" key="1">
    <source>
        <dbReference type="EMBL" id="QEQ94721.1"/>
    </source>
</evidence>
<dbReference type="InterPro" id="IPR020121">
    <property type="entry name" value="Phage_T7-like_6.5"/>
</dbReference>
<organism evidence="1 2">
    <name type="scientific">Erwinia phage pEp_SNUABM_09</name>
    <dbReference type="NCBI Taxonomy" id="2601644"/>
    <lineage>
        <taxon>Viruses</taxon>
        <taxon>Duplodnaviria</taxon>
        <taxon>Heunggongvirae</taxon>
        <taxon>Uroviricota</taxon>
        <taxon>Caudoviricetes</taxon>
        <taxon>Autographivirales</taxon>
        <taxon>Autotranscriptaviridae</taxon>
        <taxon>Studiervirinae</taxon>
        <taxon>Snaubvirus</taxon>
        <taxon>Snaubvirus pEpSNUABM09</taxon>
    </lineage>
</organism>
<gene>
    <name evidence="1" type="ORF">pEpSNUABM09_23</name>
</gene>
<evidence type="ECO:0000313" key="2">
    <source>
        <dbReference type="Proteomes" id="UP000325714"/>
    </source>
</evidence>
<dbReference type="EMBL" id="MN184885">
    <property type="protein sequence ID" value="QEQ94721.1"/>
    <property type="molecule type" value="Genomic_DNA"/>
</dbReference>
<name>A0A5J6DAF6_9CAUD</name>